<dbReference type="Gene3D" id="1.10.530.10">
    <property type="match status" value="1"/>
</dbReference>
<comment type="caution">
    <text evidence="2">The sequence shown here is derived from an EMBL/GenBank/DDBJ whole genome shotgun (WGS) entry which is preliminary data.</text>
</comment>
<evidence type="ECO:0000313" key="3">
    <source>
        <dbReference type="Proteomes" id="UP000031473"/>
    </source>
</evidence>
<reference evidence="2 3" key="1">
    <citation type="submission" date="2014-10" db="EMBL/GenBank/DDBJ databases">
        <title>Kaistella jeonii genome.</title>
        <authorList>
            <person name="Clayton J.T."/>
            <person name="Newman J.D."/>
        </authorList>
    </citation>
    <scope>NUCLEOTIDE SEQUENCE [LARGE SCALE GENOMIC DNA]</scope>
    <source>
        <strain evidence="2 3">DSM 17048</strain>
    </source>
</reference>
<dbReference type="RefSeq" id="WP_039355101.1">
    <property type="nucleotide sequence ID" value="NZ_FOLA01000029.1"/>
</dbReference>
<evidence type="ECO:0000256" key="1">
    <source>
        <dbReference type="SAM" id="MobiDB-lite"/>
    </source>
</evidence>
<sequence>MGNILKGINGERFPVIGNVKEYNVTFSEGFDITSIKDDEILWQVYWATGFSEYEKVPFSGQKKGRKATYKFLQNLLNKNLQIKATYKDETVELHVTPQANGEVKIIDVFFTDLDYKILQDSPKYLNSVNLQIYTLNMLGKAVEFKIYNTANGQDIEVAKSREPLVIVQKNGIVKTKSAVLLHQGMAIQTQQNLSAEEHQYKVKVWESGKEDNFYEEELKVKNESGSFSVPKNAQSPVKTGTSETVKPKEKTEDDKKCFCQKEFSEDDIKSFYNSKKLFTHKLCPLPENQKTYAEFTKALNTAMNLYDINTCLRKAHFLAQVQVESDSLNTTIEYANGWDYDYSTHLKGYNEFKPYANYKKDKKLSAEIHKKYTSAEIKKLQREYNRYFECLKHKNDEKGDGPKYKGKGLLQITWKDTYIAYFDYIKHPEYLPNPDIVAKNITNACDASAWYWKFHSIWGNLNLAADRDDIYYISIGVNGGFNHFDVRIKNVKKILELMKVKERCKNISSLEKDLAKYKYSTSKMKEKQYGKDHKSTFEKYDDK</sequence>
<dbReference type="STRING" id="266749.SAMN05421876_1292"/>
<organism evidence="2 3">
    <name type="scientific">Kaistella jeonii</name>
    <dbReference type="NCBI Taxonomy" id="266749"/>
    <lineage>
        <taxon>Bacteria</taxon>
        <taxon>Pseudomonadati</taxon>
        <taxon>Bacteroidota</taxon>
        <taxon>Flavobacteriia</taxon>
        <taxon>Flavobacteriales</taxon>
        <taxon>Weeksellaceae</taxon>
        <taxon>Chryseobacterium group</taxon>
        <taxon>Kaistella</taxon>
    </lineage>
</organism>
<protein>
    <recommendedName>
        <fullName evidence="4">Glycoside hydrolase family 19 catalytic domain-containing protein</fullName>
    </recommendedName>
</protein>
<dbReference type="EMBL" id="JSYL01000024">
    <property type="protein sequence ID" value="KIA82623.1"/>
    <property type="molecule type" value="Genomic_DNA"/>
</dbReference>
<evidence type="ECO:0008006" key="4">
    <source>
        <dbReference type="Google" id="ProtNLM"/>
    </source>
</evidence>
<feature type="region of interest" description="Disordered" evidence="1">
    <location>
        <begin position="523"/>
        <end position="543"/>
    </location>
</feature>
<feature type="region of interest" description="Disordered" evidence="1">
    <location>
        <begin position="225"/>
        <end position="247"/>
    </location>
</feature>
<proteinExistence type="predicted"/>
<dbReference type="AlphaFoldDB" id="A0A0C1ERX9"/>
<name>A0A0C1ERX9_9FLAO</name>
<dbReference type="SUPFAM" id="SSF53955">
    <property type="entry name" value="Lysozyme-like"/>
    <property type="match status" value="1"/>
</dbReference>
<feature type="compositionally biased region" description="Polar residues" evidence="1">
    <location>
        <begin position="225"/>
        <end position="244"/>
    </location>
</feature>
<dbReference type="Proteomes" id="UP000031473">
    <property type="component" value="Unassembled WGS sequence"/>
</dbReference>
<accession>A0A0C1ERX9</accession>
<keyword evidence="3" id="KW-1185">Reference proteome</keyword>
<evidence type="ECO:0000313" key="2">
    <source>
        <dbReference type="EMBL" id="KIA82623.1"/>
    </source>
</evidence>
<dbReference type="InterPro" id="IPR023346">
    <property type="entry name" value="Lysozyme-like_dom_sf"/>
</dbReference>
<dbReference type="OrthoDB" id="1221248at2"/>
<gene>
    <name evidence="2" type="ORF">OA86_15000</name>
</gene>